<feature type="region of interest" description="Disordered" evidence="1">
    <location>
        <begin position="449"/>
        <end position="473"/>
    </location>
</feature>
<feature type="compositionally biased region" description="Low complexity" evidence="1">
    <location>
        <begin position="449"/>
        <end position="461"/>
    </location>
</feature>
<accession>A0A812NVK6</accession>
<feature type="compositionally biased region" description="Basic residues" evidence="1">
    <location>
        <begin position="39"/>
        <end position="54"/>
    </location>
</feature>
<dbReference type="Proteomes" id="UP000649617">
    <property type="component" value="Unassembled WGS sequence"/>
</dbReference>
<protein>
    <submittedName>
        <fullName evidence="2">Uncharacterized protein</fullName>
    </submittedName>
</protein>
<reference evidence="2" key="1">
    <citation type="submission" date="2021-02" db="EMBL/GenBank/DDBJ databases">
        <authorList>
            <person name="Dougan E. K."/>
            <person name="Rhodes N."/>
            <person name="Thang M."/>
            <person name="Chan C."/>
        </authorList>
    </citation>
    <scope>NUCLEOTIDE SEQUENCE</scope>
</reference>
<gene>
    <name evidence="2" type="ORF">SPIL2461_LOCUS7508</name>
</gene>
<keyword evidence="3" id="KW-1185">Reference proteome</keyword>
<sequence>MTPVSGRVFEIQAKLKEQKDAKKNSKDPSKLLAGDERKPPKKVSKAKAKSKAKASSKSTAAGEVEDDKGKTEREIHVLSLGGTLLTREKYFIDCLVMCARSAVRAARQRLAVAIPEAVQSAELDCGHLVYTDMELVLLMDVVRRGLVFANSGETMLMKKVHKKWSSFRPALQAHLMQSYEKEMIAQRTVVTSAGGKNSDAQLIASLSATLVQPASSTSVESSKSEMSAIVEARKSKVLEPLLPSLFAWVQAEQAATKAASPLEDDATKHMTFSKILASWQTMCSCGEQRTNSDCCIVHQPRADIMDVVFGICNLVCAEVPAAVVATGQILADYTYTTWGEVHPALREHDQQEFVQKAFSCKAIAGLSVLRKVYITEACLHALSGRLEVADDQLRRWVKDSDIVLAKMDNLCGIAECDTLSAGYGVSFMQIVKNGSVALSDIADVAQQPGASGGASSASAPQNKVDTQLSKSARSGAADDCSRLISQKQLSKLDVPATNDGDSQGIGDLLKSTEAMHDLRLSLASDMMTTARSV</sequence>
<organism evidence="2 3">
    <name type="scientific">Symbiodinium pilosum</name>
    <name type="common">Dinoflagellate</name>
    <dbReference type="NCBI Taxonomy" id="2952"/>
    <lineage>
        <taxon>Eukaryota</taxon>
        <taxon>Sar</taxon>
        <taxon>Alveolata</taxon>
        <taxon>Dinophyceae</taxon>
        <taxon>Suessiales</taxon>
        <taxon>Symbiodiniaceae</taxon>
        <taxon>Symbiodinium</taxon>
    </lineage>
</organism>
<feature type="compositionally biased region" description="Basic and acidic residues" evidence="1">
    <location>
        <begin position="15"/>
        <end position="38"/>
    </location>
</feature>
<dbReference type="EMBL" id="CAJNIZ010011789">
    <property type="protein sequence ID" value="CAE7324678.1"/>
    <property type="molecule type" value="Genomic_DNA"/>
</dbReference>
<dbReference type="AlphaFoldDB" id="A0A812NVK6"/>
<evidence type="ECO:0000313" key="3">
    <source>
        <dbReference type="Proteomes" id="UP000649617"/>
    </source>
</evidence>
<evidence type="ECO:0000313" key="2">
    <source>
        <dbReference type="EMBL" id="CAE7324678.1"/>
    </source>
</evidence>
<name>A0A812NVK6_SYMPI</name>
<dbReference type="OrthoDB" id="420855at2759"/>
<feature type="region of interest" description="Disordered" evidence="1">
    <location>
        <begin position="15"/>
        <end position="68"/>
    </location>
</feature>
<feature type="compositionally biased region" description="Polar residues" evidence="1">
    <location>
        <begin position="463"/>
        <end position="472"/>
    </location>
</feature>
<proteinExistence type="predicted"/>
<evidence type="ECO:0000256" key="1">
    <source>
        <dbReference type="SAM" id="MobiDB-lite"/>
    </source>
</evidence>
<comment type="caution">
    <text evidence="2">The sequence shown here is derived from an EMBL/GenBank/DDBJ whole genome shotgun (WGS) entry which is preliminary data.</text>
</comment>